<name>A0ACB9KQG5_BAUVA</name>
<gene>
    <name evidence="1" type="ORF">L6164_032920</name>
</gene>
<comment type="caution">
    <text evidence="1">The sequence shown here is derived from an EMBL/GenBank/DDBJ whole genome shotgun (WGS) entry which is preliminary data.</text>
</comment>
<reference evidence="1 2" key="1">
    <citation type="journal article" date="2022" name="DNA Res.">
        <title>Chromosomal-level genome assembly of the orchid tree Bauhinia variegata (Leguminosae; Cercidoideae) supports the allotetraploid origin hypothesis of Bauhinia.</title>
        <authorList>
            <person name="Zhong Y."/>
            <person name="Chen Y."/>
            <person name="Zheng D."/>
            <person name="Pang J."/>
            <person name="Liu Y."/>
            <person name="Luo S."/>
            <person name="Meng S."/>
            <person name="Qian L."/>
            <person name="Wei D."/>
            <person name="Dai S."/>
            <person name="Zhou R."/>
        </authorList>
    </citation>
    <scope>NUCLEOTIDE SEQUENCE [LARGE SCALE GENOMIC DNA]</scope>
    <source>
        <strain evidence="1">BV-YZ2020</strain>
    </source>
</reference>
<keyword evidence="2" id="KW-1185">Reference proteome</keyword>
<dbReference type="Proteomes" id="UP000828941">
    <property type="component" value="Chromosome 13"/>
</dbReference>
<evidence type="ECO:0000313" key="2">
    <source>
        <dbReference type="Proteomes" id="UP000828941"/>
    </source>
</evidence>
<organism evidence="1 2">
    <name type="scientific">Bauhinia variegata</name>
    <name type="common">Purple orchid tree</name>
    <name type="synonym">Phanera variegata</name>
    <dbReference type="NCBI Taxonomy" id="167791"/>
    <lineage>
        <taxon>Eukaryota</taxon>
        <taxon>Viridiplantae</taxon>
        <taxon>Streptophyta</taxon>
        <taxon>Embryophyta</taxon>
        <taxon>Tracheophyta</taxon>
        <taxon>Spermatophyta</taxon>
        <taxon>Magnoliopsida</taxon>
        <taxon>eudicotyledons</taxon>
        <taxon>Gunneridae</taxon>
        <taxon>Pentapetalae</taxon>
        <taxon>rosids</taxon>
        <taxon>fabids</taxon>
        <taxon>Fabales</taxon>
        <taxon>Fabaceae</taxon>
        <taxon>Cercidoideae</taxon>
        <taxon>Cercideae</taxon>
        <taxon>Bauhiniinae</taxon>
        <taxon>Bauhinia</taxon>
    </lineage>
</organism>
<evidence type="ECO:0000313" key="1">
    <source>
        <dbReference type="EMBL" id="KAI4299460.1"/>
    </source>
</evidence>
<accession>A0ACB9KQG5</accession>
<protein>
    <submittedName>
        <fullName evidence="1">Uncharacterized protein</fullName>
    </submittedName>
</protein>
<sequence>MSTSTSKATWTPEFHKIFVNICVEETLKGNRPGTHFTKEGWRNILESFYAKTGVRYDRKQVKNHWDATKKQWKTWVKLIGDSSMKWNPETNTLHATEEDWHNYIEANPEAAQFQVKEIQLPDKLDIIFGGEEQTEGMKSPTWLKRPNDASANSSFCRKEREKKHKCLYEDDDLKSAIVINATPINTITSEQSMPSFSRPKVKASWTPPVHKIFLDICLQETLKGNKPGTHFKKEGWRNIVELFHAKSGLKYERIQLKNHWDATREQWKIWRKLIGTSYMKWDQSNKKFEASEDDWNNYLQENPEAAQFRLNEVQFADKLETIFNGTTITGETEPAVQQSKYEDSVITFPSHAKEPETAKPGEKTECPCDAVESRNGVIIQQNVTRSPSTEAKPDFSIGACIECLDSMNEVEQGSDLYLFALDVFLKKEYREIFLQLKKANLRISWLQRLQSVGTPLH</sequence>
<proteinExistence type="predicted"/>
<dbReference type="EMBL" id="CM039438">
    <property type="protein sequence ID" value="KAI4299460.1"/>
    <property type="molecule type" value="Genomic_DNA"/>
</dbReference>